<proteinExistence type="predicted"/>
<keyword evidence="3" id="KW-1185">Reference proteome</keyword>
<feature type="region of interest" description="Disordered" evidence="2">
    <location>
        <begin position="324"/>
        <end position="354"/>
    </location>
</feature>
<dbReference type="Proteomes" id="UP000492821">
    <property type="component" value="Unassembled WGS sequence"/>
</dbReference>
<keyword evidence="1" id="KW-0175">Coiled coil</keyword>
<organism evidence="3 4">
    <name type="scientific">Panagrellus redivivus</name>
    <name type="common">Microworm</name>
    <dbReference type="NCBI Taxonomy" id="6233"/>
    <lineage>
        <taxon>Eukaryota</taxon>
        <taxon>Metazoa</taxon>
        <taxon>Ecdysozoa</taxon>
        <taxon>Nematoda</taxon>
        <taxon>Chromadorea</taxon>
        <taxon>Rhabditida</taxon>
        <taxon>Tylenchina</taxon>
        <taxon>Panagrolaimomorpha</taxon>
        <taxon>Panagrolaimoidea</taxon>
        <taxon>Panagrolaimidae</taxon>
        <taxon>Panagrellus</taxon>
    </lineage>
</organism>
<evidence type="ECO:0000256" key="2">
    <source>
        <dbReference type="SAM" id="MobiDB-lite"/>
    </source>
</evidence>
<dbReference type="WBParaSite" id="Pan_g4311.t1">
    <property type="protein sequence ID" value="Pan_g4311.t1"/>
    <property type="gene ID" value="Pan_g4311"/>
</dbReference>
<reference evidence="4" key="2">
    <citation type="submission" date="2020-10" db="UniProtKB">
        <authorList>
            <consortium name="WormBaseParasite"/>
        </authorList>
    </citation>
    <scope>IDENTIFICATION</scope>
</reference>
<feature type="compositionally biased region" description="Low complexity" evidence="2">
    <location>
        <begin position="1"/>
        <end position="11"/>
    </location>
</feature>
<feature type="region of interest" description="Disordered" evidence="2">
    <location>
        <begin position="1"/>
        <end position="58"/>
    </location>
</feature>
<accession>A0A7E4VX58</accession>
<sequence>MDHSYSSSASSSRHHKHHKSSRHSREHRHSRRSRSRSRSRSPKRYSSSYGQHEKPRREYEIEIEALQEENRDLRMQIEQLHVMTTQSNVARVQAESQAAHWEHETGRINASYQECSKVLRALRQGVDEIESDKQRYMDEAMKAKKERDIADATSDNFRQQMEVVSERNTALVKKCEGYVEENKNLKEKIAKAEEEFKTLRPALAKLEADRDSLKELNRATMDEVALLREKTKAWQAEKKELERQLLRKEALAAVERKTANSPGSGVVLAGEMEIKQLETIIDSLHAHYEMRFQMLEQQLNEIAIPEEMDPEPIEFDEARAAELLASPEPAPNSNGVEAESQDRIEETAADNITG</sequence>
<feature type="compositionally biased region" description="Basic residues" evidence="2">
    <location>
        <begin position="12"/>
        <end position="43"/>
    </location>
</feature>
<evidence type="ECO:0000313" key="3">
    <source>
        <dbReference type="Proteomes" id="UP000492821"/>
    </source>
</evidence>
<evidence type="ECO:0000256" key="1">
    <source>
        <dbReference type="SAM" id="Coils"/>
    </source>
</evidence>
<name>A0A7E4VX58_PANRE</name>
<feature type="coiled-coil region" evidence="1">
    <location>
        <begin position="119"/>
        <end position="251"/>
    </location>
</feature>
<protein>
    <submittedName>
        <fullName evidence="4">Myosin_tail_1 domain-containing protein</fullName>
    </submittedName>
</protein>
<evidence type="ECO:0000313" key="4">
    <source>
        <dbReference type="WBParaSite" id="Pan_g4311.t1"/>
    </source>
</evidence>
<reference evidence="3" key="1">
    <citation type="journal article" date="2013" name="Genetics">
        <title>The draft genome and transcriptome of Panagrellus redivivus are shaped by the harsh demands of a free-living lifestyle.</title>
        <authorList>
            <person name="Srinivasan J."/>
            <person name="Dillman A.R."/>
            <person name="Macchietto M.G."/>
            <person name="Heikkinen L."/>
            <person name="Lakso M."/>
            <person name="Fracchia K.M."/>
            <person name="Antoshechkin I."/>
            <person name="Mortazavi A."/>
            <person name="Wong G."/>
            <person name="Sternberg P.W."/>
        </authorList>
    </citation>
    <scope>NUCLEOTIDE SEQUENCE [LARGE SCALE GENOMIC DNA]</scope>
    <source>
        <strain evidence="3">MT8872</strain>
    </source>
</reference>
<dbReference type="AlphaFoldDB" id="A0A7E4VX58"/>